<evidence type="ECO:0000313" key="3">
    <source>
        <dbReference type="Proteomes" id="UP000249364"/>
    </source>
</evidence>
<organism evidence="2 3">
    <name type="scientific">Roseinatronobacter thiooxidans</name>
    <dbReference type="NCBI Taxonomy" id="121821"/>
    <lineage>
        <taxon>Bacteria</taxon>
        <taxon>Pseudomonadati</taxon>
        <taxon>Pseudomonadota</taxon>
        <taxon>Alphaproteobacteria</taxon>
        <taxon>Rhodobacterales</taxon>
        <taxon>Paracoccaceae</taxon>
        <taxon>Roseinatronobacter</taxon>
    </lineage>
</organism>
<evidence type="ECO:0000313" key="2">
    <source>
        <dbReference type="EMBL" id="PZX45827.1"/>
    </source>
</evidence>
<proteinExistence type="predicted"/>
<evidence type="ECO:0000259" key="1">
    <source>
        <dbReference type="Pfam" id="PF00700"/>
    </source>
</evidence>
<dbReference type="Pfam" id="PF00700">
    <property type="entry name" value="Flagellin_C"/>
    <property type="match status" value="1"/>
</dbReference>
<dbReference type="SUPFAM" id="SSF64518">
    <property type="entry name" value="Phase 1 flagellin"/>
    <property type="match status" value="1"/>
</dbReference>
<dbReference type="AlphaFoldDB" id="A0A2W7QPL7"/>
<feature type="domain" description="Flagellin C-terminal" evidence="1">
    <location>
        <begin position="261"/>
        <end position="338"/>
    </location>
</feature>
<dbReference type="RefSeq" id="WP_071468059.1">
    <property type="nucleotide sequence ID" value="NZ_QKZQ01000005.1"/>
</dbReference>
<dbReference type="InterPro" id="IPR046358">
    <property type="entry name" value="Flagellin_C"/>
</dbReference>
<accession>A0A2W7QPL7</accession>
<keyword evidence="2" id="KW-0969">Cilium</keyword>
<reference evidence="2 3" key="1">
    <citation type="submission" date="2018-06" db="EMBL/GenBank/DDBJ databases">
        <title>Genomic Encyclopedia of Archaeal and Bacterial Type Strains, Phase II (KMG-II): from individual species to whole genera.</title>
        <authorList>
            <person name="Goeker M."/>
        </authorList>
    </citation>
    <scope>NUCLEOTIDE SEQUENCE [LARGE SCALE GENOMIC DNA]</scope>
    <source>
        <strain evidence="2 3">DSM 13087</strain>
    </source>
</reference>
<keyword evidence="2" id="KW-0966">Cell projection</keyword>
<protein>
    <submittedName>
        <fullName evidence="2">Flagellar hook-associated protein 3 FlgL</fullName>
    </submittedName>
</protein>
<gene>
    <name evidence="2" type="ORF">LY56_01388</name>
</gene>
<keyword evidence="2" id="KW-0282">Flagellum</keyword>
<dbReference type="EMBL" id="QKZQ01000005">
    <property type="protein sequence ID" value="PZX45827.1"/>
    <property type="molecule type" value="Genomic_DNA"/>
</dbReference>
<sequence length="339" mass="35373">MMASGLGDMSHRLALQRQGAGLKRSIATLSQDMTTGLVKDKSDRVKGDFATLATINNALHMATARKDTARSAGMVFAAQQAILDDLGAQAQSGFLEEFKRGAAPSQSALAWGTRLMEDGFRHAVAQLNTSLGGRALFAGTATDGAAVMAADDMLDAIFQDMMAAYPAGPDADTAHEFIAAWFAVGGPFDISGYLGGPQIPAKLDLGHGITVGFEMTAQDPAFRQVLGAFATGAILSKGVFAADQAAQQALLAHASHGLGAAHHSLIGLSARLGAAEARASAGLARAEAEHTAMSIARVEILAADPYETAMQLEQAMTQLDLIYNLTARLSRLSLANYLR</sequence>
<comment type="caution">
    <text evidence="2">The sequence shown here is derived from an EMBL/GenBank/DDBJ whole genome shotgun (WGS) entry which is preliminary data.</text>
</comment>
<dbReference type="Proteomes" id="UP000249364">
    <property type="component" value="Unassembled WGS sequence"/>
</dbReference>
<dbReference type="STRING" id="121821.GCA_001870675_00177"/>
<keyword evidence="3" id="KW-1185">Reference proteome</keyword>
<dbReference type="OrthoDB" id="7312911at2"/>
<name>A0A2W7QPL7_9RHOB</name>